<accession>A0ABQ8HY39</accession>
<proteinExistence type="predicted"/>
<reference evidence="2 3" key="1">
    <citation type="submission" date="2021-02" db="EMBL/GenBank/DDBJ databases">
        <title>Plant Genome Project.</title>
        <authorList>
            <person name="Zhang R.-G."/>
        </authorList>
    </citation>
    <scope>NUCLEOTIDE SEQUENCE [LARGE SCALE GENOMIC DNA]</scope>
    <source>
        <tissue evidence="2">Leaves</tissue>
    </source>
</reference>
<protein>
    <recommendedName>
        <fullName evidence="4">Protein FAR1-RELATED SEQUENCE</fullName>
    </recommendedName>
</protein>
<gene>
    <name evidence="2" type="ORF">JRO89_XS06G0137700</name>
</gene>
<evidence type="ECO:0000313" key="2">
    <source>
        <dbReference type="EMBL" id="KAH7569287.1"/>
    </source>
</evidence>
<sequence>MKTTSLPMDGLTWAKVAITDIVAEMTNHEQNLREPQSVAFLPSHYILKRWTKAAKYDTVIDDKGTEISDFQDKSMLTRRTRLFQLASNVIENVVGSEKASKILENDLNNVLSKVKSVVRSDSISKKHSSTSQIYNEPLAVKAKGCEKRLKGGKEKAKGKTTDNSRHCNGCEKVGQSHDKRNCPLINNRGEDLR</sequence>
<feature type="compositionally biased region" description="Basic and acidic residues" evidence="1">
    <location>
        <begin position="171"/>
        <end position="181"/>
    </location>
</feature>
<evidence type="ECO:0000256" key="1">
    <source>
        <dbReference type="SAM" id="MobiDB-lite"/>
    </source>
</evidence>
<evidence type="ECO:0008006" key="4">
    <source>
        <dbReference type="Google" id="ProtNLM"/>
    </source>
</evidence>
<feature type="region of interest" description="Disordered" evidence="1">
    <location>
        <begin position="171"/>
        <end position="193"/>
    </location>
</feature>
<evidence type="ECO:0000313" key="3">
    <source>
        <dbReference type="Proteomes" id="UP000827721"/>
    </source>
</evidence>
<dbReference type="Proteomes" id="UP000827721">
    <property type="component" value="Unassembled WGS sequence"/>
</dbReference>
<keyword evidence="3" id="KW-1185">Reference proteome</keyword>
<name>A0ABQ8HY39_9ROSI</name>
<comment type="caution">
    <text evidence="2">The sequence shown here is derived from an EMBL/GenBank/DDBJ whole genome shotgun (WGS) entry which is preliminary data.</text>
</comment>
<dbReference type="EMBL" id="JAFEMO010000006">
    <property type="protein sequence ID" value="KAH7569287.1"/>
    <property type="molecule type" value="Genomic_DNA"/>
</dbReference>
<organism evidence="2 3">
    <name type="scientific">Xanthoceras sorbifolium</name>
    <dbReference type="NCBI Taxonomy" id="99658"/>
    <lineage>
        <taxon>Eukaryota</taxon>
        <taxon>Viridiplantae</taxon>
        <taxon>Streptophyta</taxon>
        <taxon>Embryophyta</taxon>
        <taxon>Tracheophyta</taxon>
        <taxon>Spermatophyta</taxon>
        <taxon>Magnoliopsida</taxon>
        <taxon>eudicotyledons</taxon>
        <taxon>Gunneridae</taxon>
        <taxon>Pentapetalae</taxon>
        <taxon>rosids</taxon>
        <taxon>malvids</taxon>
        <taxon>Sapindales</taxon>
        <taxon>Sapindaceae</taxon>
        <taxon>Xanthoceroideae</taxon>
        <taxon>Xanthoceras</taxon>
    </lineage>
</organism>